<dbReference type="EMBL" id="GIIL01003873">
    <property type="protein sequence ID" value="NOV47599.1"/>
    <property type="molecule type" value="Transcribed_RNA"/>
</dbReference>
<sequence length="922" mass="105454">MAKSSLYDINAELLFEQKSINEIEQIRIKLQHEIEKKREELRTMVGERYRDLIQAADTIAEMKHTAANVVNYVREIKTTCENSHERGFFKLQIMNPRIHRSVVDFSQKSIAAQIQILIIVPEKIWMCIENEDFLGAVELYLFAQYISTGLQFRINDEIHLDKNLNWTEVAQRQWNMISSFKDTIKNACNDALKSSDIKSESAVQCLCTLSLLQDTPLSNILNAFIDLRIEALDVILNSKDEQYNVKTRVTESASLLINTLYLIHECFIGEEEPLISVEFNKILKSDILSVIKDLSSESLLIERVLGDDILSFKPSLNINAVTSQELNQSMNKWLREVEQRVNKDLVDLINLVNSVKSLQGIRLQLLSIEKPVNWQEICKKLSVLDMLDIFITYYQPSLTSRIEYLINLTWTKAIACIKTDIKKIVQKRSQARKDVISWQHLENVTESDYQKSKPKLSSIDDLEFNEPGRRRIAKPIVTKSLLENKSDNLFTLINVYGFDNDMIKSCRMFDKCLKTLLDDVYFYLNSKSDSVNSTQMDDNSKIILKFMHDCSSQHIKSLIEHIEKQYLIEETCLILSRYLKSVMHLCPNLSKCFSKDLEVNAHIFDDMTDLDMKLWQCWLDSVDMSIQSSIDKSMPKELSSRIMLNVLSQWETVTIQEKDDEQNKTIDSNIRIPIQTSFPLQTVLCSANARLAQVASHLMPDAIRKKLIKSLNHKILQQYESYLAKDDNYIKSNQVTAVQFYFDVKYLQTLTSGNVRDEPGFQNVGDALKKLIDPFDFDVFYPHLQRNVKRAVQKTQVQLGCLVGNAEQLNALLASTPNVTNSIKQEIACVLPLVSSQCDSDSKTPSSYWFTLLPITSTGSRTVESTNIPQQTNIKPQVSSSSNAPNSKSSNSNTSNKPKQSTSKLGAASFFGAMGQEWFGTY</sequence>
<accession>A0A6M2DMV3</accession>
<feature type="region of interest" description="Disordered" evidence="9">
    <location>
        <begin position="868"/>
        <end position="903"/>
    </location>
</feature>
<evidence type="ECO:0000256" key="4">
    <source>
        <dbReference type="ARBA" id="ARBA00022448"/>
    </source>
</evidence>
<dbReference type="GO" id="GO:0015031">
    <property type="term" value="P:protein transport"/>
    <property type="evidence" value="ECO:0007669"/>
    <property type="project" value="UniProtKB-KW"/>
</dbReference>
<feature type="compositionally biased region" description="Polar residues" evidence="9">
    <location>
        <begin position="868"/>
        <end position="878"/>
    </location>
</feature>
<dbReference type="GO" id="GO:0006891">
    <property type="term" value="P:intra-Golgi vesicle-mediated transport"/>
    <property type="evidence" value="ECO:0007669"/>
    <property type="project" value="InterPro"/>
</dbReference>
<dbReference type="PANTHER" id="PTHR31658:SF0">
    <property type="entry name" value="CONSERVED OLIGOMERIC GOLGI COMPLEX SUBUNIT 1"/>
    <property type="match status" value="1"/>
</dbReference>
<dbReference type="GO" id="GO:0000139">
    <property type="term" value="C:Golgi membrane"/>
    <property type="evidence" value="ECO:0007669"/>
    <property type="project" value="UniProtKB-SubCell"/>
</dbReference>
<evidence type="ECO:0000256" key="9">
    <source>
        <dbReference type="SAM" id="MobiDB-lite"/>
    </source>
</evidence>
<keyword evidence="4" id="KW-0813">Transport</keyword>
<dbReference type="Pfam" id="PF08700">
    <property type="entry name" value="VPS51_Exo84_N"/>
    <property type="match status" value="1"/>
</dbReference>
<keyword evidence="6" id="KW-0333">Golgi apparatus</keyword>
<keyword evidence="10" id="KW-0449">Lipoprotein</keyword>
<organism evidence="10">
    <name type="scientific">Xenopsylla cheopis</name>
    <name type="common">Oriental rat flea</name>
    <name type="synonym">Pulex cheopis</name>
    <dbReference type="NCBI Taxonomy" id="163159"/>
    <lineage>
        <taxon>Eukaryota</taxon>
        <taxon>Metazoa</taxon>
        <taxon>Ecdysozoa</taxon>
        <taxon>Arthropoda</taxon>
        <taxon>Hexapoda</taxon>
        <taxon>Insecta</taxon>
        <taxon>Pterygota</taxon>
        <taxon>Neoptera</taxon>
        <taxon>Endopterygota</taxon>
        <taxon>Siphonaptera</taxon>
        <taxon>Pulicidae</taxon>
        <taxon>Xenopsyllinae</taxon>
        <taxon>Xenopsylla</taxon>
    </lineage>
</organism>
<evidence type="ECO:0000256" key="8">
    <source>
        <dbReference type="SAM" id="Coils"/>
    </source>
</evidence>
<protein>
    <recommendedName>
        <fullName evidence="3">Conserved oligomeric Golgi complex subunit 1</fullName>
    </recommendedName>
</protein>
<evidence type="ECO:0000256" key="1">
    <source>
        <dbReference type="ARBA" id="ARBA00004395"/>
    </source>
</evidence>
<name>A0A6M2DMV3_XENCH</name>
<dbReference type="PANTHER" id="PTHR31658">
    <property type="entry name" value="CONSERVED OLIGOMERIC GOLGI COMPLEX SUBUNIT 1"/>
    <property type="match status" value="1"/>
</dbReference>
<proteinExistence type="inferred from homology"/>
<dbReference type="InterPro" id="IPR033370">
    <property type="entry name" value="COG1"/>
</dbReference>
<comment type="subcellular location">
    <subcellularLocation>
        <location evidence="1">Golgi apparatus membrane</location>
        <topology evidence="1">Peripheral membrane protein</topology>
    </subcellularLocation>
</comment>
<evidence type="ECO:0000256" key="7">
    <source>
        <dbReference type="ARBA" id="ARBA00023136"/>
    </source>
</evidence>
<evidence type="ECO:0000256" key="5">
    <source>
        <dbReference type="ARBA" id="ARBA00022927"/>
    </source>
</evidence>
<evidence type="ECO:0000256" key="6">
    <source>
        <dbReference type="ARBA" id="ARBA00023034"/>
    </source>
</evidence>
<keyword evidence="8" id="KW-0175">Coiled coil</keyword>
<dbReference type="GO" id="GO:0017119">
    <property type="term" value="C:Golgi transport complex"/>
    <property type="evidence" value="ECO:0007669"/>
    <property type="project" value="InterPro"/>
</dbReference>
<evidence type="ECO:0000313" key="10">
    <source>
        <dbReference type="EMBL" id="NOV47599.1"/>
    </source>
</evidence>
<feature type="coiled-coil region" evidence="8">
    <location>
        <begin position="20"/>
        <end position="47"/>
    </location>
</feature>
<dbReference type="AlphaFoldDB" id="A0A6M2DMV3"/>
<reference evidence="10" key="1">
    <citation type="submission" date="2020-03" db="EMBL/GenBank/DDBJ databases">
        <title>Transcriptomic Profiling of the Digestive Tract of the Rat Flea, Xenopsylla cheopis, Following Blood Feeding and Infection with Yersinia pestis.</title>
        <authorList>
            <person name="Bland D.M."/>
            <person name="Martens C.A."/>
            <person name="Virtaneva K."/>
            <person name="Kanakabandi K."/>
            <person name="Long D."/>
            <person name="Rosenke R."/>
            <person name="Saturday G.A."/>
            <person name="Hoyt F.H."/>
            <person name="Bruno D.P."/>
            <person name="Ribeiro J.M.C."/>
            <person name="Hinnebusch J."/>
        </authorList>
    </citation>
    <scope>NUCLEOTIDE SEQUENCE</scope>
</reference>
<evidence type="ECO:0000256" key="3">
    <source>
        <dbReference type="ARBA" id="ARBA00020978"/>
    </source>
</evidence>
<comment type="similarity">
    <text evidence="2">Belongs to the COG1 family.</text>
</comment>
<keyword evidence="5" id="KW-0653">Protein transport</keyword>
<feature type="compositionally biased region" description="Low complexity" evidence="9">
    <location>
        <begin position="879"/>
        <end position="903"/>
    </location>
</feature>
<evidence type="ECO:0000256" key="2">
    <source>
        <dbReference type="ARBA" id="ARBA00006653"/>
    </source>
</evidence>
<keyword evidence="7" id="KW-0472">Membrane</keyword>